<proteinExistence type="inferred from homology"/>
<comment type="catalytic activity">
    <reaction evidence="1 4 5">
        <text>[protein]-peptidylproline (omega=180) = [protein]-peptidylproline (omega=0)</text>
        <dbReference type="Rhea" id="RHEA:16237"/>
        <dbReference type="Rhea" id="RHEA-COMP:10747"/>
        <dbReference type="Rhea" id="RHEA-COMP:10748"/>
        <dbReference type="ChEBI" id="CHEBI:83833"/>
        <dbReference type="ChEBI" id="CHEBI:83834"/>
        <dbReference type="EC" id="5.2.1.8"/>
    </reaction>
</comment>
<dbReference type="EMBL" id="CP061038">
    <property type="protein sequence ID" value="QNQ09588.1"/>
    <property type="molecule type" value="Genomic_DNA"/>
</dbReference>
<evidence type="ECO:0000256" key="6">
    <source>
        <dbReference type="SAM" id="SignalP"/>
    </source>
</evidence>
<reference evidence="8 9" key="1">
    <citation type="submission" date="2020-09" db="EMBL/GenBank/DDBJ databases">
        <title>Sphingomonas sp., a new species isolated from pork steak.</title>
        <authorList>
            <person name="Heidler von Heilborn D."/>
        </authorList>
    </citation>
    <scope>NUCLEOTIDE SEQUENCE [LARGE SCALE GENOMIC DNA]</scope>
    <source>
        <strain evidence="9">S8-3T</strain>
    </source>
</reference>
<feature type="chain" id="PRO_5028852179" description="Peptidyl-prolyl cis-trans isomerase" evidence="6">
    <location>
        <begin position="25"/>
        <end position="170"/>
    </location>
</feature>
<dbReference type="Proteomes" id="UP000516148">
    <property type="component" value="Chromosome"/>
</dbReference>
<feature type="signal peptide" evidence="6">
    <location>
        <begin position="1"/>
        <end position="24"/>
    </location>
</feature>
<organism evidence="8 9">
    <name type="scientific">Sphingomonas alpina</name>
    <dbReference type="NCBI Taxonomy" id="653931"/>
    <lineage>
        <taxon>Bacteria</taxon>
        <taxon>Pseudomonadati</taxon>
        <taxon>Pseudomonadota</taxon>
        <taxon>Alphaproteobacteria</taxon>
        <taxon>Sphingomonadales</taxon>
        <taxon>Sphingomonadaceae</taxon>
        <taxon>Sphingomonas</taxon>
    </lineage>
</organism>
<keyword evidence="2 4" id="KW-0697">Rotamase</keyword>
<evidence type="ECO:0000259" key="7">
    <source>
        <dbReference type="PROSITE" id="PS50059"/>
    </source>
</evidence>
<dbReference type="InterPro" id="IPR001179">
    <property type="entry name" value="PPIase_FKBP_dom"/>
</dbReference>
<dbReference type="Gene3D" id="3.10.50.40">
    <property type="match status" value="1"/>
</dbReference>
<evidence type="ECO:0000256" key="4">
    <source>
        <dbReference type="PROSITE-ProRule" id="PRU00277"/>
    </source>
</evidence>
<dbReference type="PROSITE" id="PS50059">
    <property type="entry name" value="FKBP_PPIASE"/>
    <property type="match status" value="1"/>
</dbReference>
<dbReference type="Pfam" id="PF00254">
    <property type="entry name" value="FKBP_C"/>
    <property type="match status" value="1"/>
</dbReference>
<feature type="domain" description="PPIase FKBP-type" evidence="7">
    <location>
        <begin position="80"/>
        <end position="165"/>
    </location>
</feature>
<protein>
    <recommendedName>
        <fullName evidence="5">Peptidyl-prolyl cis-trans isomerase</fullName>
        <ecNumber evidence="5">5.2.1.8</ecNumber>
    </recommendedName>
</protein>
<sequence>MVIQLLFCAQIAAGAMLLGQAAVAPPAAPPAAPLVSSQWLDRQASALRDRGQAQGWSASPSGLRWRRIKGDGSGAHPAAADSVVLHYAGRLVDGTEFDSSIARGEPVTLPLSKVIMGWREGVPLMAVGDTFEFAVPSGLAYGVKGIGPIPGNATLLFTIELIAIAPARPS</sequence>
<dbReference type="RefSeq" id="WP_187761899.1">
    <property type="nucleotide sequence ID" value="NZ_CP061038.1"/>
</dbReference>
<dbReference type="InterPro" id="IPR046357">
    <property type="entry name" value="PPIase_dom_sf"/>
</dbReference>
<keyword evidence="9" id="KW-1185">Reference proteome</keyword>
<name>A0A7H0LIT5_9SPHN</name>
<keyword evidence="3 4" id="KW-0413">Isomerase</keyword>
<dbReference type="InterPro" id="IPR044609">
    <property type="entry name" value="FKBP2/11"/>
</dbReference>
<keyword evidence="6" id="KW-0732">Signal</keyword>
<gene>
    <name evidence="8" type="ORF">H3Z74_23675</name>
</gene>
<evidence type="ECO:0000256" key="1">
    <source>
        <dbReference type="ARBA" id="ARBA00000971"/>
    </source>
</evidence>
<dbReference type="PANTHER" id="PTHR45779:SF6">
    <property type="entry name" value="PEPTIDYL-PROLYL CIS-TRANS ISOMERASE FKBP15-1"/>
    <property type="match status" value="1"/>
</dbReference>
<dbReference type="EC" id="5.2.1.8" evidence="5"/>
<evidence type="ECO:0000313" key="9">
    <source>
        <dbReference type="Proteomes" id="UP000516148"/>
    </source>
</evidence>
<evidence type="ECO:0000256" key="2">
    <source>
        <dbReference type="ARBA" id="ARBA00023110"/>
    </source>
</evidence>
<dbReference type="GO" id="GO:0003755">
    <property type="term" value="F:peptidyl-prolyl cis-trans isomerase activity"/>
    <property type="evidence" value="ECO:0007669"/>
    <property type="project" value="UniProtKB-UniRule"/>
</dbReference>
<dbReference type="PANTHER" id="PTHR45779">
    <property type="entry name" value="PEPTIDYLPROLYL ISOMERASE"/>
    <property type="match status" value="1"/>
</dbReference>
<evidence type="ECO:0000313" key="8">
    <source>
        <dbReference type="EMBL" id="QNQ09588.1"/>
    </source>
</evidence>
<dbReference type="SUPFAM" id="SSF54534">
    <property type="entry name" value="FKBP-like"/>
    <property type="match status" value="1"/>
</dbReference>
<dbReference type="KEGG" id="spap:H3Z74_23675"/>
<evidence type="ECO:0000256" key="3">
    <source>
        <dbReference type="ARBA" id="ARBA00023235"/>
    </source>
</evidence>
<evidence type="ECO:0000256" key="5">
    <source>
        <dbReference type="RuleBase" id="RU003915"/>
    </source>
</evidence>
<accession>A0A7H0LIT5</accession>
<comment type="similarity">
    <text evidence="5">Belongs to the FKBP-type PPIase family.</text>
</comment>
<dbReference type="AlphaFoldDB" id="A0A7H0LIT5"/>